<evidence type="ECO:0000313" key="1">
    <source>
        <dbReference type="EMBL" id="CAB4660791.1"/>
    </source>
</evidence>
<dbReference type="EMBL" id="CAEZVV010000202">
    <property type="protein sequence ID" value="CAB4660791.1"/>
    <property type="molecule type" value="Genomic_DNA"/>
</dbReference>
<proteinExistence type="predicted"/>
<organism evidence="1">
    <name type="scientific">freshwater metagenome</name>
    <dbReference type="NCBI Taxonomy" id="449393"/>
    <lineage>
        <taxon>unclassified sequences</taxon>
        <taxon>metagenomes</taxon>
        <taxon>ecological metagenomes</taxon>
    </lineage>
</organism>
<sequence>MIRQQQHSPRTARIEGFDETSEDSCIPVFERSNFFLDVASMSSFVCGFDVDDKEVEPVIESVDGAIALAFIIGVVPTSGGFKFDNFDIGKDTKAAHKVDGGHQSGLEPIGTFERWHLWLKTLTPQPHRVCVNVEIGKDFARRIHDSLELRCCCTARPHKRLTGQVVGRRAFGIGPISRGHHDVPVLNAAMELNAFISERFVHCFDCGCRTLSGWMSTSEVDHGSVVANR</sequence>
<name>A0A6J6LGR3_9ZZZZ</name>
<accession>A0A6J6LGR3</accession>
<gene>
    <name evidence="1" type="ORF">UFOPK2143_01832</name>
</gene>
<reference evidence="1" key="1">
    <citation type="submission" date="2020-05" db="EMBL/GenBank/DDBJ databases">
        <authorList>
            <person name="Chiriac C."/>
            <person name="Salcher M."/>
            <person name="Ghai R."/>
            <person name="Kavagutti S V."/>
        </authorList>
    </citation>
    <scope>NUCLEOTIDE SEQUENCE</scope>
</reference>
<dbReference type="AlphaFoldDB" id="A0A6J6LGR3"/>
<protein>
    <submittedName>
        <fullName evidence="1">Unannotated protein</fullName>
    </submittedName>
</protein>